<feature type="non-terminal residue" evidence="5">
    <location>
        <position position="1"/>
    </location>
</feature>
<dbReference type="InterPro" id="IPR010992">
    <property type="entry name" value="IHF-like_DNA-bd_dom_sf"/>
</dbReference>
<proteinExistence type="inferred from homology"/>
<evidence type="ECO:0000256" key="2">
    <source>
        <dbReference type="ARBA" id="ARBA00023125"/>
    </source>
</evidence>
<organism evidence="5 6">
    <name type="scientific">Paracoccus nototheniae</name>
    <dbReference type="NCBI Taxonomy" id="2489002"/>
    <lineage>
        <taxon>Bacteria</taxon>
        <taxon>Pseudomonadati</taxon>
        <taxon>Pseudomonadota</taxon>
        <taxon>Alphaproteobacteria</taxon>
        <taxon>Rhodobacterales</taxon>
        <taxon>Paracoccaceae</taxon>
        <taxon>Paracoccus</taxon>
    </lineage>
</organism>
<dbReference type="PANTHER" id="PTHR33175:SF5">
    <property type="entry name" value="INTEGRATION HOST FACTOR SUBUNIT BETA"/>
    <property type="match status" value="1"/>
</dbReference>
<gene>
    <name evidence="5" type="ORF">ACFQ5P_19530</name>
</gene>
<dbReference type="PANTHER" id="PTHR33175">
    <property type="entry name" value="DNA-BINDING PROTEIN HU"/>
    <property type="match status" value="1"/>
</dbReference>
<dbReference type="CDD" id="cd13836">
    <property type="entry name" value="IHF_B"/>
    <property type="match status" value="1"/>
</dbReference>
<feature type="region of interest" description="Disordered" evidence="4">
    <location>
        <begin position="1"/>
        <end position="21"/>
    </location>
</feature>
<protein>
    <submittedName>
        <fullName evidence="5">HU family DNA-binding protein</fullName>
    </submittedName>
</protein>
<feature type="compositionally biased region" description="Basic residues" evidence="4">
    <location>
        <begin position="1"/>
        <end position="10"/>
    </location>
</feature>
<evidence type="ECO:0000313" key="5">
    <source>
        <dbReference type="EMBL" id="MFD1483487.1"/>
    </source>
</evidence>
<dbReference type="InterPro" id="IPR000119">
    <property type="entry name" value="Hist_DNA-bd"/>
</dbReference>
<dbReference type="InterPro" id="IPR020816">
    <property type="entry name" value="Histone-like_DNA-bd_CS"/>
</dbReference>
<accession>A0ABW4E0N0</accession>
<dbReference type="SUPFAM" id="SSF47729">
    <property type="entry name" value="IHF-like DNA-binding proteins"/>
    <property type="match status" value="1"/>
</dbReference>
<sequence length="114" mass="12615">DGWPGRKNRCSKGAETKRSPMLRSELVRKVAEAHPHLSPLDAEAVVEAILNAITDRLADGHRVELRGFGSFASKDRKARMGRNPRNGAPVPVAAKQVPLFRASKRLLERLNNKV</sequence>
<dbReference type="PROSITE" id="PS00045">
    <property type="entry name" value="HISTONE_LIKE"/>
    <property type="match status" value="1"/>
</dbReference>
<evidence type="ECO:0000256" key="1">
    <source>
        <dbReference type="ARBA" id="ARBA00010529"/>
    </source>
</evidence>
<evidence type="ECO:0000256" key="4">
    <source>
        <dbReference type="SAM" id="MobiDB-lite"/>
    </source>
</evidence>
<comment type="similarity">
    <text evidence="1 3">Belongs to the bacterial histone-like protein family.</text>
</comment>
<reference evidence="6" key="1">
    <citation type="journal article" date="2019" name="Int. J. Syst. Evol. Microbiol.">
        <title>The Global Catalogue of Microorganisms (GCM) 10K type strain sequencing project: providing services to taxonomists for standard genome sequencing and annotation.</title>
        <authorList>
            <consortium name="The Broad Institute Genomics Platform"/>
            <consortium name="The Broad Institute Genome Sequencing Center for Infectious Disease"/>
            <person name="Wu L."/>
            <person name="Ma J."/>
        </authorList>
    </citation>
    <scope>NUCLEOTIDE SEQUENCE [LARGE SCALE GENOMIC DNA]</scope>
    <source>
        <strain evidence="6">CCM 8875</strain>
    </source>
</reference>
<name>A0ABW4E0N0_9RHOB</name>
<dbReference type="PRINTS" id="PR01727">
    <property type="entry name" value="DNABINDINGHU"/>
</dbReference>
<dbReference type="Gene3D" id="4.10.520.10">
    <property type="entry name" value="IHF-like DNA-binding proteins"/>
    <property type="match status" value="1"/>
</dbReference>
<keyword evidence="2 5" id="KW-0238">DNA-binding</keyword>
<evidence type="ECO:0000256" key="3">
    <source>
        <dbReference type="RuleBase" id="RU003939"/>
    </source>
</evidence>
<dbReference type="RefSeq" id="WP_379107672.1">
    <property type="nucleotide sequence ID" value="NZ_JBHTOQ010000063.1"/>
</dbReference>
<dbReference type="EMBL" id="JBHTOQ010000063">
    <property type="protein sequence ID" value="MFD1483487.1"/>
    <property type="molecule type" value="Genomic_DNA"/>
</dbReference>
<evidence type="ECO:0000313" key="6">
    <source>
        <dbReference type="Proteomes" id="UP001597302"/>
    </source>
</evidence>
<dbReference type="Proteomes" id="UP001597302">
    <property type="component" value="Unassembled WGS sequence"/>
</dbReference>
<comment type="caution">
    <text evidence="5">The sequence shown here is derived from an EMBL/GenBank/DDBJ whole genome shotgun (WGS) entry which is preliminary data.</text>
</comment>
<dbReference type="Pfam" id="PF00216">
    <property type="entry name" value="Bac_DNA_binding"/>
    <property type="match status" value="1"/>
</dbReference>
<keyword evidence="6" id="KW-1185">Reference proteome</keyword>
<dbReference type="SMART" id="SM00411">
    <property type="entry name" value="BHL"/>
    <property type="match status" value="1"/>
</dbReference>
<dbReference type="GO" id="GO:0003677">
    <property type="term" value="F:DNA binding"/>
    <property type="evidence" value="ECO:0007669"/>
    <property type="project" value="UniProtKB-KW"/>
</dbReference>